<reference evidence="1 2" key="1">
    <citation type="submission" date="2023-07" db="EMBL/GenBank/DDBJ databases">
        <title>Genomic Encyclopedia of Type Strains, Phase IV (KMG-IV): sequencing the most valuable type-strain genomes for metagenomic binning, comparative biology and taxonomic classification.</title>
        <authorList>
            <person name="Goeker M."/>
        </authorList>
    </citation>
    <scope>NUCLEOTIDE SEQUENCE [LARGE SCALE GENOMIC DNA]</scope>
    <source>
        <strain evidence="1 2">DSM 19598</strain>
    </source>
</reference>
<keyword evidence="2" id="KW-1185">Reference proteome</keyword>
<evidence type="ECO:0000313" key="2">
    <source>
        <dbReference type="Proteomes" id="UP001242313"/>
    </source>
</evidence>
<organism evidence="1 2">
    <name type="scientific">Mesobacillus stamsii</name>
    <dbReference type="NCBI Taxonomy" id="225347"/>
    <lineage>
        <taxon>Bacteria</taxon>
        <taxon>Bacillati</taxon>
        <taxon>Bacillota</taxon>
        <taxon>Bacilli</taxon>
        <taxon>Bacillales</taxon>
        <taxon>Bacillaceae</taxon>
        <taxon>Mesobacillus</taxon>
    </lineage>
</organism>
<dbReference type="RefSeq" id="WP_307191991.1">
    <property type="nucleotide sequence ID" value="NZ_JAUSUN010000013.1"/>
</dbReference>
<evidence type="ECO:0000313" key="1">
    <source>
        <dbReference type="EMBL" id="MDQ0414205.1"/>
    </source>
</evidence>
<proteinExistence type="predicted"/>
<name>A0ABU0FWT6_9BACI</name>
<dbReference type="EMBL" id="JAUSUN010000013">
    <property type="protein sequence ID" value="MDQ0414205.1"/>
    <property type="molecule type" value="Genomic_DNA"/>
</dbReference>
<dbReference type="Proteomes" id="UP001242313">
    <property type="component" value="Unassembled WGS sequence"/>
</dbReference>
<gene>
    <name evidence="1" type="ORF">J2S25_002412</name>
</gene>
<comment type="caution">
    <text evidence="1">The sequence shown here is derived from an EMBL/GenBank/DDBJ whole genome shotgun (WGS) entry which is preliminary data.</text>
</comment>
<protein>
    <submittedName>
        <fullName evidence="1">Uncharacterized protein</fullName>
    </submittedName>
</protein>
<sequence>MNWTIANKQQLLQIAMNEDCETEIKYEAVRELQLRWTQDMLTDVVIMYGRGMHAKRDCGVFRHKSRANRRYHQ</sequence>
<accession>A0ABU0FWT6</accession>